<sequence>MRLQDFDNEYEPKPKQRLFCWTINIRAKAMSRLSPFNMNDITVAFPILNATTANLRNIQMKGTGDCGQLIAFTIDIAVFATSEAESMRIVLEPTLLDVTHKDGQLTLIEPEVTIGGESVLPEV</sequence>
<dbReference type="RefSeq" id="WP_188667049.1">
    <property type="nucleotide sequence ID" value="NZ_BMHV01000038.1"/>
</dbReference>
<comment type="caution">
    <text evidence="1">The sequence shown here is derived from an EMBL/GenBank/DDBJ whole genome shotgun (WGS) entry which is preliminary data.</text>
</comment>
<organism evidence="1 2">
    <name type="scientific">Terasakiella brassicae</name>
    <dbReference type="NCBI Taxonomy" id="1634917"/>
    <lineage>
        <taxon>Bacteria</taxon>
        <taxon>Pseudomonadati</taxon>
        <taxon>Pseudomonadota</taxon>
        <taxon>Alphaproteobacteria</taxon>
        <taxon>Rhodospirillales</taxon>
        <taxon>Terasakiellaceae</taxon>
        <taxon>Terasakiella</taxon>
    </lineage>
</organism>
<evidence type="ECO:0000313" key="1">
    <source>
        <dbReference type="EMBL" id="GGF75520.1"/>
    </source>
</evidence>
<proteinExistence type="predicted"/>
<keyword evidence="2" id="KW-1185">Reference proteome</keyword>
<gene>
    <name evidence="1" type="ORF">GCM10011332_31900</name>
</gene>
<accession>A0A917CAG9</accession>
<dbReference type="AlphaFoldDB" id="A0A917CAG9"/>
<protein>
    <submittedName>
        <fullName evidence="1">Uncharacterized protein</fullName>
    </submittedName>
</protein>
<dbReference type="Proteomes" id="UP000632498">
    <property type="component" value="Unassembled WGS sequence"/>
</dbReference>
<reference evidence="1" key="2">
    <citation type="submission" date="2020-09" db="EMBL/GenBank/DDBJ databases">
        <authorList>
            <person name="Sun Q."/>
            <person name="Zhou Y."/>
        </authorList>
    </citation>
    <scope>NUCLEOTIDE SEQUENCE</scope>
    <source>
        <strain evidence="1">CGMCC 1.15254</strain>
    </source>
</reference>
<reference evidence="1" key="1">
    <citation type="journal article" date="2014" name="Int. J. Syst. Evol. Microbiol.">
        <title>Complete genome sequence of Corynebacterium casei LMG S-19264T (=DSM 44701T), isolated from a smear-ripened cheese.</title>
        <authorList>
            <consortium name="US DOE Joint Genome Institute (JGI-PGF)"/>
            <person name="Walter F."/>
            <person name="Albersmeier A."/>
            <person name="Kalinowski J."/>
            <person name="Ruckert C."/>
        </authorList>
    </citation>
    <scope>NUCLEOTIDE SEQUENCE</scope>
    <source>
        <strain evidence="1">CGMCC 1.15254</strain>
    </source>
</reference>
<evidence type="ECO:0000313" key="2">
    <source>
        <dbReference type="Proteomes" id="UP000632498"/>
    </source>
</evidence>
<name>A0A917CAG9_9PROT</name>
<dbReference type="EMBL" id="BMHV01000038">
    <property type="protein sequence ID" value="GGF75520.1"/>
    <property type="molecule type" value="Genomic_DNA"/>
</dbReference>